<dbReference type="PANTHER" id="PTHR30213:SF0">
    <property type="entry name" value="UPF0761 MEMBRANE PROTEIN YIHY"/>
    <property type="match status" value="1"/>
</dbReference>
<accession>A0A940DT20</accession>
<evidence type="ECO:0000256" key="1">
    <source>
        <dbReference type="ARBA" id="ARBA00004651"/>
    </source>
</evidence>
<feature type="transmembrane region" description="Helical" evidence="6">
    <location>
        <begin position="235"/>
        <end position="254"/>
    </location>
</feature>
<feature type="transmembrane region" description="Helical" evidence="6">
    <location>
        <begin position="53"/>
        <end position="78"/>
    </location>
</feature>
<evidence type="ECO:0000256" key="4">
    <source>
        <dbReference type="ARBA" id="ARBA00022989"/>
    </source>
</evidence>
<dbReference type="PANTHER" id="PTHR30213">
    <property type="entry name" value="INNER MEMBRANE PROTEIN YHJD"/>
    <property type="match status" value="1"/>
</dbReference>
<organism evidence="7 8">
    <name type="scientific">Candidatus Cryptobacteroides avicola</name>
    <dbReference type="NCBI Taxonomy" id="2840757"/>
    <lineage>
        <taxon>Bacteria</taxon>
        <taxon>Pseudomonadati</taxon>
        <taxon>Bacteroidota</taxon>
        <taxon>Bacteroidia</taxon>
        <taxon>Bacteroidales</taxon>
        <taxon>Candidatus Cryptobacteroides</taxon>
    </lineage>
</organism>
<protein>
    <submittedName>
        <fullName evidence="7">YihY/virulence factor BrkB family protein</fullName>
    </submittedName>
</protein>
<dbReference type="Proteomes" id="UP000725002">
    <property type="component" value="Unassembled WGS sequence"/>
</dbReference>
<keyword evidence="3 6" id="KW-0812">Transmembrane</keyword>
<feature type="transmembrane region" description="Helical" evidence="6">
    <location>
        <begin position="205"/>
        <end position="223"/>
    </location>
</feature>
<evidence type="ECO:0000256" key="5">
    <source>
        <dbReference type="ARBA" id="ARBA00023136"/>
    </source>
</evidence>
<sequence>MNKVRHTLDKSKKFFAEDIWQINLEELSRFKASAVKYTKILILTLKTFSAQKIGFQAVALSFFGTMAVVPFIAVTFVLTGGLGLADKLKELLYANFSDSQEVIDMVLGFADNIITTAQSSTMGLVSALLFIWLIFWMMFSVERVFNNVWKVHKSRNIFKRFSFYILILTISPFIIMLFFAGSIIYSNLLENIGLDLKSMETFSSFLGWVIFYIVATFTFSAMYKFIPNARVMYSNALRSAAISALAFTLLQYLYLGTQVFVTRLNMVYGAVAAIPLFMFWMNFGWFIILFGAELSYAYQHVDDYNIDN</sequence>
<feature type="transmembrane region" description="Helical" evidence="6">
    <location>
        <begin position="122"/>
        <end position="141"/>
    </location>
</feature>
<dbReference type="Pfam" id="PF03631">
    <property type="entry name" value="Virul_fac_BrkB"/>
    <property type="match status" value="1"/>
</dbReference>
<dbReference type="AlphaFoldDB" id="A0A940DT20"/>
<gene>
    <name evidence="7" type="ORF">IAB75_10615</name>
</gene>
<comment type="subcellular location">
    <subcellularLocation>
        <location evidence="1">Cell membrane</location>
        <topology evidence="1">Multi-pass membrane protein</topology>
    </subcellularLocation>
</comment>
<dbReference type="EMBL" id="JADILV010000077">
    <property type="protein sequence ID" value="MBO8484544.1"/>
    <property type="molecule type" value="Genomic_DNA"/>
</dbReference>
<name>A0A940DT20_9BACT</name>
<evidence type="ECO:0000313" key="8">
    <source>
        <dbReference type="Proteomes" id="UP000725002"/>
    </source>
</evidence>
<keyword evidence="4 6" id="KW-1133">Transmembrane helix</keyword>
<dbReference type="PIRSF" id="PIRSF035875">
    <property type="entry name" value="RNase_BN"/>
    <property type="match status" value="1"/>
</dbReference>
<dbReference type="GO" id="GO:0005886">
    <property type="term" value="C:plasma membrane"/>
    <property type="evidence" value="ECO:0007669"/>
    <property type="project" value="UniProtKB-SubCell"/>
</dbReference>
<evidence type="ECO:0000256" key="3">
    <source>
        <dbReference type="ARBA" id="ARBA00022692"/>
    </source>
</evidence>
<evidence type="ECO:0000256" key="6">
    <source>
        <dbReference type="SAM" id="Phobius"/>
    </source>
</evidence>
<reference evidence="7" key="2">
    <citation type="journal article" date="2021" name="PeerJ">
        <title>Extensive microbial diversity within the chicken gut microbiome revealed by metagenomics and culture.</title>
        <authorList>
            <person name="Gilroy R."/>
            <person name="Ravi A."/>
            <person name="Getino M."/>
            <person name="Pursley I."/>
            <person name="Horton D.L."/>
            <person name="Alikhan N.F."/>
            <person name="Baker D."/>
            <person name="Gharbi K."/>
            <person name="Hall N."/>
            <person name="Watson M."/>
            <person name="Adriaenssens E.M."/>
            <person name="Foster-Nyarko E."/>
            <person name="Jarju S."/>
            <person name="Secka A."/>
            <person name="Antonio M."/>
            <person name="Oren A."/>
            <person name="Chaudhuri R.R."/>
            <person name="La Ragione R."/>
            <person name="Hildebrand F."/>
            <person name="Pallen M.J."/>
        </authorList>
    </citation>
    <scope>NUCLEOTIDE SEQUENCE</scope>
    <source>
        <strain evidence="7">G3-8215</strain>
    </source>
</reference>
<feature type="transmembrane region" description="Helical" evidence="6">
    <location>
        <begin position="161"/>
        <end position="185"/>
    </location>
</feature>
<keyword evidence="2" id="KW-1003">Cell membrane</keyword>
<evidence type="ECO:0000256" key="2">
    <source>
        <dbReference type="ARBA" id="ARBA00022475"/>
    </source>
</evidence>
<dbReference type="InterPro" id="IPR017039">
    <property type="entry name" value="Virul_fac_BrkB"/>
</dbReference>
<feature type="transmembrane region" description="Helical" evidence="6">
    <location>
        <begin position="266"/>
        <end position="290"/>
    </location>
</feature>
<evidence type="ECO:0000313" key="7">
    <source>
        <dbReference type="EMBL" id="MBO8484544.1"/>
    </source>
</evidence>
<comment type="caution">
    <text evidence="7">The sequence shown here is derived from an EMBL/GenBank/DDBJ whole genome shotgun (WGS) entry which is preliminary data.</text>
</comment>
<dbReference type="NCBIfam" id="TIGR00765">
    <property type="entry name" value="yihY_not_rbn"/>
    <property type="match status" value="1"/>
</dbReference>
<keyword evidence="5 6" id="KW-0472">Membrane</keyword>
<reference evidence="7" key="1">
    <citation type="submission" date="2020-10" db="EMBL/GenBank/DDBJ databases">
        <authorList>
            <person name="Gilroy R."/>
        </authorList>
    </citation>
    <scope>NUCLEOTIDE SEQUENCE</scope>
    <source>
        <strain evidence="7">G3-8215</strain>
    </source>
</reference>
<proteinExistence type="predicted"/>